<comment type="caution">
    <text evidence="2">The sequence shown here is derived from an EMBL/GenBank/DDBJ whole genome shotgun (WGS) entry which is preliminary data.</text>
</comment>
<organism evidence="2 3">
    <name type="scientific">Archangium gephyra</name>
    <dbReference type="NCBI Taxonomy" id="48"/>
    <lineage>
        <taxon>Bacteria</taxon>
        <taxon>Pseudomonadati</taxon>
        <taxon>Myxococcota</taxon>
        <taxon>Myxococcia</taxon>
        <taxon>Myxococcales</taxon>
        <taxon>Cystobacterineae</taxon>
        <taxon>Archangiaceae</taxon>
        <taxon>Archangium</taxon>
    </lineage>
</organism>
<reference evidence="2 3" key="1">
    <citation type="submission" date="2017-08" db="EMBL/GenBank/DDBJ databases">
        <title>Infants hospitalized years apart are colonized by the same room-sourced microbial strains.</title>
        <authorList>
            <person name="Brooks B."/>
            <person name="Olm M.R."/>
            <person name="Firek B.A."/>
            <person name="Baker R."/>
            <person name="Thomas B.C."/>
            <person name="Morowitz M.J."/>
            <person name="Banfield J.F."/>
        </authorList>
    </citation>
    <scope>NUCLEOTIDE SEQUENCE [LARGE SCALE GENOMIC DNA]</scope>
    <source>
        <strain evidence="2">S2_003_000_R2_14</strain>
    </source>
</reference>
<dbReference type="EMBL" id="QFQP01000014">
    <property type="protein sequence ID" value="PZR11383.1"/>
    <property type="molecule type" value="Genomic_DNA"/>
</dbReference>
<evidence type="ECO:0000256" key="1">
    <source>
        <dbReference type="SAM" id="Coils"/>
    </source>
</evidence>
<name>A0A2W5TDW8_9BACT</name>
<feature type="coiled-coil region" evidence="1">
    <location>
        <begin position="27"/>
        <end position="54"/>
    </location>
</feature>
<evidence type="ECO:0000313" key="2">
    <source>
        <dbReference type="EMBL" id="PZR11383.1"/>
    </source>
</evidence>
<proteinExistence type="predicted"/>
<protein>
    <submittedName>
        <fullName evidence="2">Uncharacterized protein</fullName>
    </submittedName>
</protein>
<evidence type="ECO:0000313" key="3">
    <source>
        <dbReference type="Proteomes" id="UP000249061"/>
    </source>
</evidence>
<keyword evidence="1" id="KW-0175">Coiled coil</keyword>
<dbReference type="AlphaFoldDB" id="A0A2W5TDW8"/>
<accession>A0A2W5TDW8</accession>
<sequence length="197" mass="21511">MKHLLLLGLLFAACPRDEPQEPTFSPDDRLLQKLKTEQERLAREQKKKVEAEAEPDPLTKVVTGTSAPDFLGIPRGVAADLGDVAFELVEVQRSQTVSGKKVSLSTADRFLRVSLDANAEKDTQLDLTAAQLVNGDKTAGIARDVQRLGKGSPLSLELKTHALTRVVLFFEAPDEMIGKGLKLVLTTDTSRVELPLQ</sequence>
<dbReference type="Proteomes" id="UP000249061">
    <property type="component" value="Unassembled WGS sequence"/>
</dbReference>
<gene>
    <name evidence="2" type="ORF">DI536_17285</name>
</gene>